<name>A0A0F9S8V4_9ZZZZ</name>
<protein>
    <submittedName>
        <fullName evidence="1">Uncharacterized protein</fullName>
    </submittedName>
</protein>
<dbReference type="AlphaFoldDB" id="A0A0F9S8V4"/>
<proteinExistence type="predicted"/>
<gene>
    <name evidence="1" type="ORF">LCGC14_0482980</name>
</gene>
<organism evidence="1">
    <name type="scientific">marine sediment metagenome</name>
    <dbReference type="NCBI Taxonomy" id="412755"/>
    <lineage>
        <taxon>unclassified sequences</taxon>
        <taxon>metagenomes</taxon>
        <taxon>ecological metagenomes</taxon>
    </lineage>
</organism>
<accession>A0A0F9S8V4</accession>
<comment type="caution">
    <text evidence="1">The sequence shown here is derived from an EMBL/GenBank/DDBJ whole genome shotgun (WGS) entry which is preliminary data.</text>
</comment>
<evidence type="ECO:0000313" key="1">
    <source>
        <dbReference type="EMBL" id="KKN65315.1"/>
    </source>
</evidence>
<sequence>MYFDRAGFLGNYPDDLTASGKYIPLSESMIWSEEDGSWKPFVTVSGIKTIEETNRFETLFVDIEDVYLIGGHYISPLQEFVRHVDAVHALGDFTNISRWNRETYSGVVVGEVKDYSGDYPFDPASTFSGMLRHYSANDGFEFGSLTVRFDAERSPYVAHALYPAEGESSWIRHSTGEGWIQDAVEMLFVDKDDFGRILVSTTVSGLLILDTELGMMPSPTYEKANLSFIETSGVFVTDMDTLRIY</sequence>
<dbReference type="EMBL" id="LAZR01000528">
    <property type="protein sequence ID" value="KKN65315.1"/>
    <property type="molecule type" value="Genomic_DNA"/>
</dbReference>
<reference evidence="1" key="1">
    <citation type="journal article" date="2015" name="Nature">
        <title>Complex archaea that bridge the gap between prokaryotes and eukaryotes.</title>
        <authorList>
            <person name="Spang A."/>
            <person name="Saw J.H."/>
            <person name="Jorgensen S.L."/>
            <person name="Zaremba-Niedzwiedzka K."/>
            <person name="Martijn J."/>
            <person name="Lind A.E."/>
            <person name="van Eijk R."/>
            <person name="Schleper C."/>
            <person name="Guy L."/>
            <person name="Ettema T.J."/>
        </authorList>
    </citation>
    <scope>NUCLEOTIDE SEQUENCE</scope>
</reference>